<dbReference type="GO" id="GO:0004386">
    <property type="term" value="F:helicase activity"/>
    <property type="evidence" value="ECO:0007669"/>
    <property type="project" value="UniProtKB-KW"/>
</dbReference>
<dbReference type="AlphaFoldDB" id="A0A395SF96"/>
<keyword evidence="1" id="KW-0547">Nucleotide-binding</keyword>
<sequence length="169" mass="17988">MSPQPAKEGERQKTGPEKSAYVPCALLFGDSGPILASHQALGERKISSHLALFMNKGCHPYFGAQLVIPHDEGQKVSEDKGSGVCHTSSSPAERSRALMIRSPCLSGSGSADGMFDMISKIIYPDVPFKYGPSAKVSLPAQKEGRAIEAFFRGKFAELSPPVSSPPLPS</sequence>
<accession>A0A395SF96</accession>
<comment type="caution">
    <text evidence="1">The sequence shown here is derived from an EMBL/GenBank/DDBJ whole genome shotgun (WGS) entry which is preliminary data.</text>
</comment>
<gene>
    <name evidence="1" type="ORF">FSPOR_3581</name>
</gene>
<proteinExistence type="predicted"/>
<reference evidence="1 2" key="1">
    <citation type="journal article" date="2018" name="PLoS Pathog.">
        <title>Evolution of structural diversity of trichothecenes, a family of toxins produced by plant pathogenic and entomopathogenic fungi.</title>
        <authorList>
            <person name="Proctor R.H."/>
            <person name="McCormick S.P."/>
            <person name="Kim H.S."/>
            <person name="Cardoza R.E."/>
            <person name="Stanley A.M."/>
            <person name="Lindo L."/>
            <person name="Kelly A."/>
            <person name="Brown D.W."/>
            <person name="Lee T."/>
            <person name="Vaughan M.M."/>
            <person name="Alexander N.J."/>
            <person name="Busman M."/>
            <person name="Gutierrez S."/>
        </authorList>
    </citation>
    <scope>NUCLEOTIDE SEQUENCE [LARGE SCALE GENOMIC DNA]</scope>
    <source>
        <strain evidence="1 2">NRRL 3299</strain>
    </source>
</reference>
<protein>
    <submittedName>
        <fullName evidence="1">DNA helicase</fullName>
    </submittedName>
</protein>
<keyword evidence="2" id="KW-1185">Reference proteome</keyword>
<keyword evidence="1" id="KW-0347">Helicase</keyword>
<evidence type="ECO:0000313" key="2">
    <source>
        <dbReference type="Proteomes" id="UP000266152"/>
    </source>
</evidence>
<feature type="non-terminal residue" evidence="1">
    <location>
        <position position="169"/>
    </location>
</feature>
<dbReference type="EMBL" id="PXOF01000048">
    <property type="protein sequence ID" value="RGP70895.1"/>
    <property type="molecule type" value="Genomic_DNA"/>
</dbReference>
<name>A0A395SF96_FUSSP</name>
<keyword evidence="1" id="KW-0378">Hydrolase</keyword>
<dbReference type="Proteomes" id="UP000266152">
    <property type="component" value="Unassembled WGS sequence"/>
</dbReference>
<organism evidence="1 2">
    <name type="scientific">Fusarium sporotrichioides</name>
    <dbReference type="NCBI Taxonomy" id="5514"/>
    <lineage>
        <taxon>Eukaryota</taxon>
        <taxon>Fungi</taxon>
        <taxon>Dikarya</taxon>
        <taxon>Ascomycota</taxon>
        <taxon>Pezizomycotina</taxon>
        <taxon>Sordariomycetes</taxon>
        <taxon>Hypocreomycetidae</taxon>
        <taxon>Hypocreales</taxon>
        <taxon>Nectriaceae</taxon>
        <taxon>Fusarium</taxon>
    </lineage>
</organism>
<evidence type="ECO:0000313" key="1">
    <source>
        <dbReference type="EMBL" id="RGP70895.1"/>
    </source>
</evidence>
<keyword evidence="1" id="KW-0067">ATP-binding</keyword>